<evidence type="ECO:0000313" key="3">
    <source>
        <dbReference type="EMBL" id="MFD2117808.1"/>
    </source>
</evidence>
<name>A0ABW4YQK0_9BACL</name>
<organism evidence="3 4">
    <name type="scientific">Paenibacillus yanchengensis</name>
    <dbReference type="NCBI Taxonomy" id="2035833"/>
    <lineage>
        <taxon>Bacteria</taxon>
        <taxon>Bacillati</taxon>
        <taxon>Bacillota</taxon>
        <taxon>Bacilli</taxon>
        <taxon>Bacillales</taxon>
        <taxon>Paenibacillaceae</taxon>
        <taxon>Paenibacillus</taxon>
    </lineage>
</organism>
<dbReference type="CDD" id="cd00009">
    <property type="entry name" value="AAA"/>
    <property type="match status" value="1"/>
</dbReference>
<dbReference type="PIRSF" id="PIRSF002849">
    <property type="entry name" value="AAA_ATPase_chaperone_MoxR_prd"/>
    <property type="match status" value="1"/>
</dbReference>
<reference evidence="4" key="1">
    <citation type="journal article" date="2019" name="Int. J. Syst. Evol. Microbiol.">
        <title>The Global Catalogue of Microorganisms (GCM) 10K type strain sequencing project: providing services to taxonomists for standard genome sequencing and annotation.</title>
        <authorList>
            <consortium name="The Broad Institute Genomics Platform"/>
            <consortium name="The Broad Institute Genome Sequencing Center for Infectious Disease"/>
            <person name="Wu L."/>
            <person name="Ma J."/>
        </authorList>
    </citation>
    <scope>NUCLEOTIDE SEQUENCE [LARGE SCALE GENOMIC DNA]</scope>
    <source>
        <strain evidence="4">GH52</strain>
    </source>
</reference>
<dbReference type="Pfam" id="PF07726">
    <property type="entry name" value="AAA_3"/>
    <property type="match status" value="1"/>
</dbReference>
<keyword evidence="4" id="KW-1185">Reference proteome</keyword>
<gene>
    <name evidence="3" type="ORF">ACFSJH_18920</name>
</gene>
<feature type="domain" description="ChlI/MoxR AAA lid" evidence="2">
    <location>
        <begin position="244"/>
        <end position="315"/>
    </location>
</feature>
<evidence type="ECO:0000259" key="2">
    <source>
        <dbReference type="Pfam" id="PF17863"/>
    </source>
</evidence>
<feature type="domain" description="ATPase AAA-3" evidence="1">
    <location>
        <begin position="51"/>
        <end position="181"/>
    </location>
</feature>
<dbReference type="InterPro" id="IPR050764">
    <property type="entry name" value="CbbQ/NirQ/NorQ/GpvN"/>
</dbReference>
<dbReference type="EMBL" id="JBHUHO010000047">
    <property type="protein sequence ID" value="MFD2117808.1"/>
    <property type="molecule type" value="Genomic_DNA"/>
</dbReference>
<dbReference type="SUPFAM" id="SSF52540">
    <property type="entry name" value="P-loop containing nucleoside triphosphate hydrolases"/>
    <property type="match status" value="1"/>
</dbReference>
<dbReference type="RefSeq" id="WP_377775107.1">
    <property type="nucleotide sequence ID" value="NZ_JBHUHO010000047.1"/>
</dbReference>
<dbReference type="Gene3D" id="1.10.8.80">
    <property type="entry name" value="Magnesium chelatase subunit I, C-Terminal domain"/>
    <property type="match status" value="1"/>
</dbReference>
<dbReference type="PANTHER" id="PTHR42759:SF5">
    <property type="entry name" value="METHANOL DEHYDROGENASE REGULATOR"/>
    <property type="match status" value="1"/>
</dbReference>
<evidence type="ECO:0000313" key="4">
    <source>
        <dbReference type="Proteomes" id="UP001597362"/>
    </source>
</evidence>
<sequence>MKYRVVGREKQMPFRSIKQLTEQVKESVAQVIVGKEEVVDLLLIALITSGHVLLEDVPGTGKTLLAKSLAKSLKLQFKRVQFTPDLLPSDLSGIHYYNQKTSDFEFRPGPLFTNLLLADEINRATPRTQSSLLECMEERQVSIDGRSMVLEQPFMVIATQNPIEHQGTFALPEAQLDRFLFKIKMGYPTTVESVQLLKRFMMEQPLEALSAVASQQLIVEAQAAYRHVRITDDLLNYIVSIVEATRQREEVAIGVSPRGMQALLRAVQVKAVMQGRDFVTPDDVKAMIKPTLAHRMTLRGMQKLQRSTENILNEIMEQIAVPTESEVSIS</sequence>
<dbReference type="PANTHER" id="PTHR42759">
    <property type="entry name" value="MOXR FAMILY PROTEIN"/>
    <property type="match status" value="1"/>
</dbReference>
<protein>
    <submittedName>
        <fullName evidence="3">AAA family ATPase</fullName>
    </submittedName>
</protein>
<dbReference type="InterPro" id="IPR041628">
    <property type="entry name" value="ChlI/MoxR_AAA_lid"/>
</dbReference>
<evidence type="ECO:0000259" key="1">
    <source>
        <dbReference type="Pfam" id="PF07726"/>
    </source>
</evidence>
<dbReference type="InterPro" id="IPR027417">
    <property type="entry name" value="P-loop_NTPase"/>
</dbReference>
<dbReference type="InterPro" id="IPR011703">
    <property type="entry name" value="ATPase_AAA-3"/>
</dbReference>
<comment type="caution">
    <text evidence="3">The sequence shown here is derived from an EMBL/GenBank/DDBJ whole genome shotgun (WGS) entry which is preliminary data.</text>
</comment>
<dbReference type="Gene3D" id="3.40.50.300">
    <property type="entry name" value="P-loop containing nucleotide triphosphate hydrolases"/>
    <property type="match status" value="1"/>
</dbReference>
<accession>A0ABW4YQK0</accession>
<dbReference type="Pfam" id="PF17863">
    <property type="entry name" value="AAA_lid_2"/>
    <property type="match status" value="1"/>
</dbReference>
<proteinExistence type="predicted"/>
<dbReference type="Proteomes" id="UP001597362">
    <property type="component" value="Unassembled WGS sequence"/>
</dbReference>